<organism evidence="2 3">
    <name type="scientific">Rhizopogon vesiculosus</name>
    <dbReference type="NCBI Taxonomy" id="180088"/>
    <lineage>
        <taxon>Eukaryota</taxon>
        <taxon>Fungi</taxon>
        <taxon>Dikarya</taxon>
        <taxon>Basidiomycota</taxon>
        <taxon>Agaricomycotina</taxon>
        <taxon>Agaricomycetes</taxon>
        <taxon>Agaricomycetidae</taxon>
        <taxon>Boletales</taxon>
        <taxon>Suillineae</taxon>
        <taxon>Rhizopogonaceae</taxon>
        <taxon>Rhizopogon</taxon>
    </lineage>
</organism>
<dbReference type="EMBL" id="LVVM01005315">
    <property type="protein sequence ID" value="OJA10938.1"/>
    <property type="molecule type" value="Genomic_DNA"/>
</dbReference>
<name>A0A1J8QNG6_9AGAM</name>
<accession>A0A1J8QNG6</accession>
<sequence length="37" mass="4040">MTRLGVEAGREPDPTPRPATDVEPVVVSQPMTRKYAS</sequence>
<dbReference type="AlphaFoldDB" id="A0A1J8QNG6"/>
<evidence type="ECO:0000313" key="3">
    <source>
        <dbReference type="Proteomes" id="UP000183567"/>
    </source>
</evidence>
<gene>
    <name evidence="2" type="ORF">AZE42_12651</name>
</gene>
<protein>
    <submittedName>
        <fullName evidence="2">Uncharacterized protein</fullName>
    </submittedName>
</protein>
<evidence type="ECO:0000256" key="1">
    <source>
        <dbReference type="SAM" id="MobiDB-lite"/>
    </source>
</evidence>
<dbReference type="Proteomes" id="UP000183567">
    <property type="component" value="Unassembled WGS sequence"/>
</dbReference>
<proteinExistence type="predicted"/>
<comment type="caution">
    <text evidence="2">The sequence shown here is derived from an EMBL/GenBank/DDBJ whole genome shotgun (WGS) entry which is preliminary data.</text>
</comment>
<evidence type="ECO:0000313" key="2">
    <source>
        <dbReference type="EMBL" id="OJA10938.1"/>
    </source>
</evidence>
<reference evidence="2 3" key="1">
    <citation type="submission" date="2016-03" db="EMBL/GenBank/DDBJ databases">
        <title>Comparative genomics of the ectomycorrhizal sister species Rhizopogon vinicolor and Rhizopogon vesiculosus (Basidiomycota: Boletales) reveals a divergence of the mating type B locus.</title>
        <authorList>
            <person name="Mujic A.B."/>
            <person name="Kuo A."/>
            <person name="Tritt A."/>
            <person name="Lipzen A."/>
            <person name="Chen C."/>
            <person name="Johnson J."/>
            <person name="Sharma A."/>
            <person name="Barry K."/>
            <person name="Grigoriev I.V."/>
            <person name="Spatafora J.W."/>
        </authorList>
    </citation>
    <scope>NUCLEOTIDE SEQUENCE [LARGE SCALE GENOMIC DNA]</scope>
    <source>
        <strain evidence="2 3">AM-OR11-056</strain>
    </source>
</reference>
<keyword evidence="3" id="KW-1185">Reference proteome</keyword>
<feature type="region of interest" description="Disordered" evidence="1">
    <location>
        <begin position="1"/>
        <end position="37"/>
    </location>
</feature>